<reference evidence="1 2" key="1">
    <citation type="submission" date="2019-09" db="EMBL/GenBank/DDBJ databases">
        <title>YIM 132180 draft genome.</title>
        <authorList>
            <person name="Zhang K."/>
        </authorList>
    </citation>
    <scope>NUCLEOTIDE SEQUENCE [LARGE SCALE GENOMIC DNA]</scope>
    <source>
        <strain evidence="1 2">YIM 132180</strain>
    </source>
</reference>
<gene>
    <name evidence="1" type="ORF">F6X38_09005</name>
</gene>
<organism evidence="1 2">
    <name type="scientific">Plantimonas leprariae</name>
    <dbReference type="NCBI Taxonomy" id="2615207"/>
    <lineage>
        <taxon>Bacteria</taxon>
        <taxon>Pseudomonadati</taxon>
        <taxon>Pseudomonadota</taxon>
        <taxon>Alphaproteobacteria</taxon>
        <taxon>Hyphomicrobiales</taxon>
        <taxon>Aurantimonadaceae</taxon>
        <taxon>Plantimonas</taxon>
    </lineage>
</organism>
<dbReference type="EMBL" id="VZDO01000005">
    <property type="protein sequence ID" value="KAB0680306.1"/>
    <property type="molecule type" value="Genomic_DNA"/>
</dbReference>
<accession>A0A7V7PQB1</accession>
<keyword evidence="2" id="KW-1185">Reference proteome</keyword>
<dbReference type="Proteomes" id="UP000432089">
    <property type="component" value="Unassembled WGS sequence"/>
</dbReference>
<evidence type="ECO:0000313" key="1">
    <source>
        <dbReference type="EMBL" id="KAB0680306.1"/>
    </source>
</evidence>
<comment type="caution">
    <text evidence="1">The sequence shown here is derived from an EMBL/GenBank/DDBJ whole genome shotgun (WGS) entry which is preliminary data.</text>
</comment>
<proteinExistence type="predicted"/>
<dbReference type="RefSeq" id="WP_150969379.1">
    <property type="nucleotide sequence ID" value="NZ_VZDO01000005.1"/>
</dbReference>
<protein>
    <submittedName>
        <fullName evidence="1">Uncharacterized protein</fullName>
    </submittedName>
</protein>
<dbReference type="AlphaFoldDB" id="A0A7V7PQB1"/>
<name>A0A7V7PQB1_9HYPH</name>
<sequence length="118" mass="13367">MEKASQIVIATKIPCMRYEGGEDERLCVVLAYALGLIGTRHIVTEASRSIAKIYTYRGELVVATNQPLPASWRMAFERAWEEVGYEPADSVSFVNVDASEWDGFWRHRSFDGDARPRP</sequence>
<evidence type="ECO:0000313" key="2">
    <source>
        <dbReference type="Proteomes" id="UP000432089"/>
    </source>
</evidence>